<evidence type="ECO:0000313" key="2">
    <source>
        <dbReference type="WBParaSite" id="nRc.2.0.1.t00942-RA"/>
    </source>
</evidence>
<accession>A0A915HFY5</accession>
<keyword evidence="1" id="KW-1185">Reference proteome</keyword>
<proteinExistence type="predicted"/>
<organism evidence="1 2">
    <name type="scientific">Romanomermis culicivorax</name>
    <name type="common">Nematode worm</name>
    <dbReference type="NCBI Taxonomy" id="13658"/>
    <lineage>
        <taxon>Eukaryota</taxon>
        <taxon>Metazoa</taxon>
        <taxon>Ecdysozoa</taxon>
        <taxon>Nematoda</taxon>
        <taxon>Enoplea</taxon>
        <taxon>Dorylaimia</taxon>
        <taxon>Mermithida</taxon>
        <taxon>Mermithoidea</taxon>
        <taxon>Mermithidae</taxon>
        <taxon>Romanomermis</taxon>
    </lineage>
</organism>
<reference evidence="2" key="1">
    <citation type="submission" date="2022-11" db="UniProtKB">
        <authorList>
            <consortium name="WormBaseParasite"/>
        </authorList>
    </citation>
    <scope>IDENTIFICATION</scope>
</reference>
<dbReference type="WBParaSite" id="nRc.2.0.1.t00942-RA">
    <property type="protein sequence ID" value="nRc.2.0.1.t00942-RA"/>
    <property type="gene ID" value="nRc.2.0.1.g00942"/>
</dbReference>
<name>A0A915HFY5_ROMCU</name>
<dbReference type="Proteomes" id="UP000887565">
    <property type="component" value="Unplaced"/>
</dbReference>
<evidence type="ECO:0000313" key="1">
    <source>
        <dbReference type="Proteomes" id="UP000887565"/>
    </source>
</evidence>
<sequence>MNELNLSKAFLRKSIFAFYIEKIELCGISNGKSLARLLYLLKCMYLAKKTQQAGIATEKYLRLKMVKSQARFAGLQCGLEEGSLLKLEIL</sequence>
<dbReference type="AlphaFoldDB" id="A0A915HFY5"/>
<protein>
    <submittedName>
        <fullName evidence="2">Uncharacterized protein</fullName>
    </submittedName>
</protein>